<feature type="signal peptide" evidence="1">
    <location>
        <begin position="1"/>
        <end position="23"/>
    </location>
</feature>
<name>A0A6G7J2E4_9FLAO</name>
<dbReference type="EMBL" id="CP049616">
    <property type="protein sequence ID" value="QII45043.1"/>
    <property type="molecule type" value="Genomic_DNA"/>
</dbReference>
<evidence type="ECO:0000313" key="3">
    <source>
        <dbReference type="Proteomes" id="UP000502928"/>
    </source>
</evidence>
<sequence length="94" mass="10473">MKTRAIKFFIPALAIVFAIAASAFTAMDTQADEFTLIDGYIETGDPQQPCELVEDVDCQLTGNQDCTYSVYPYPAVYQFEGETMCTKQLSRTSH</sequence>
<evidence type="ECO:0000256" key="1">
    <source>
        <dbReference type="SAM" id="SignalP"/>
    </source>
</evidence>
<protein>
    <submittedName>
        <fullName evidence="2">Uncharacterized protein</fullName>
    </submittedName>
</protein>
<proteinExistence type="predicted"/>
<dbReference type="InterPro" id="IPR045391">
    <property type="entry name" value="DUF6520"/>
</dbReference>
<feature type="chain" id="PRO_5026041151" evidence="1">
    <location>
        <begin position="24"/>
        <end position="94"/>
    </location>
</feature>
<dbReference type="RefSeq" id="WP_166248557.1">
    <property type="nucleotide sequence ID" value="NZ_CP049616.1"/>
</dbReference>
<keyword evidence="1" id="KW-0732">Signal</keyword>
<evidence type="ECO:0000313" key="2">
    <source>
        <dbReference type="EMBL" id="QII45043.1"/>
    </source>
</evidence>
<dbReference type="KEGG" id="mut:GVT53_10240"/>
<accession>A0A6G7J2E4</accession>
<dbReference type="Pfam" id="PF20130">
    <property type="entry name" value="DUF6520"/>
    <property type="match status" value="1"/>
</dbReference>
<keyword evidence="3" id="KW-1185">Reference proteome</keyword>
<gene>
    <name evidence="2" type="ORF">GVT53_10240</name>
</gene>
<dbReference type="Proteomes" id="UP000502928">
    <property type="component" value="Chromosome"/>
</dbReference>
<dbReference type="AlphaFoldDB" id="A0A6G7J2E4"/>
<reference evidence="2 3" key="1">
    <citation type="submission" date="2020-02" db="EMBL/GenBank/DDBJ databases">
        <title>Complete genome of Muricauda sp. 501str8.</title>
        <authorList>
            <person name="Dong B."/>
            <person name="Zhu S."/>
            <person name="Yang J."/>
            <person name="Chen J."/>
        </authorList>
    </citation>
    <scope>NUCLEOTIDE SEQUENCE [LARGE SCALE GENOMIC DNA]</scope>
    <source>
        <strain evidence="2 3">501str8</strain>
    </source>
</reference>
<organism evidence="2 3">
    <name type="scientific">Flagellimonas oceani</name>
    <dbReference type="NCBI Taxonomy" id="2698672"/>
    <lineage>
        <taxon>Bacteria</taxon>
        <taxon>Pseudomonadati</taxon>
        <taxon>Bacteroidota</taxon>
        <taxon>Flavobacteriia</taxon>
        <taxon>Flavobacteriales</taxon>
        <taxon>Flavobacteriaceae</taxon>
        <taxon>Flagellimonas</taxon>
    </lineage>
</organism>